<dbReference type="SUPFAM" id="SSF56487">
    <property type="entry name" value="SRCR-like"/>
    <property type="match status" value="1"/>
</dbReference>
<dbReference type="InterPro" id="IPR001190">
    <property type="entry name" value="SRCR"/>
</dbReference>
<gene>
    <name evidence="6" type="ORF">OKIOD_LOCUS3234</name>
</gene>
<evidence type="ECO:0000256" key="2">
    <source>
        <dbReference type="PROSITE-ProRule" id="PRU00196"/>
    </source>
</evidence>
<feature type="region of interest" description="Disordered" evidence="3">
    <location>
        <begin position="367"/>
        <end position="511"/>
    </location>
</feature>
<keyword evidence="4" id="KW-0472">Membrane</keyword>
<feature type="domain" description="SRCR" evidence="5">
    <location>
        <begin position="20"/>
        <end position="138"/>
    </location>
</feature>
<evidence type="ECO:0000259" key="5">
    <source>
        <dbReference type="PROSITE" id="PS50287"/>
    </source>
</evidence>
<keyword evidence="1 2" id="KW-1015">Disulfide bond</keyword>
<dbReference type="Gene3D" id="3.10.250.10">
    <property type="entry name" value="SRCR-like domain"/>
    <property type="match status" value="1"/>
</dbReference>
<proteinExistence type="predicted"/>
<evidence type="ECO:0000256" key="3">
    <source>
        <dbReference type="SAM" id="MobiDB-lite"/>
    </source>
</evidence>
<dbReference type="PROSITE" id="PS50287">
    <property type="entry name" value="SRCR_2"/>
    <property type="match status" value="1"/>
</dbReference>
<dbReference type="EMBL" id="OU015568">
    <property type="protein sequence ID" value="CAG5087944.1"/>
    <property type="molecule type" value="Genomic_DNA"/>
</dbReference>
<dbReference type="InterPro" id="IPR036772">
    <property type="entry name" value="SRCR-like_dom_sf"/>
</dbReference>
<dbReference type="SMART" id="SM00202">
    <property type="entry name" value="SR"/>
    <property type="match status" value="1"/>
</dbReference>
<evidence type="ECO:0000313" key="6">
    <source>
        <dbReference type="EMBL" id="CAG5087944.1"/>
    </source>
</evidence>
<evidence type="ECO:0000256" key="4">
    <source>
        <dbReference type="SAM" id="Phobius"/>
    </source>
</evidence>
<comment type="caution">
    <text evidence="2">Lacks conserved residue(s) required for the propagation of feature annotation.</text>
</comment>
<keyword evidence="4" id="KW-0812">Transmembrane</keyword>
<dbReference type="Proteomes" id="UP001158576">
    <property type="component" value="Chromosome PAR"/>
</dbReference>
<feature type="transmembrane region" description="Helical" evidence="4">
    <location>
        <begin position="525"/>
        <end position="546"/>
    </location>
</feature>
<sequence length="569" mass="62235">MKLASIGLLALANADPEGSIRLNANDPGQEKFRNSKYGRLEMVSGGRWGTICESGFDRKAAEVACRSLGFRSAGWVSNYFKISKGNIGNLMIETGRKIHYSDFVCNGEESGLMECKYNGAEELPCMCTEEHDVVMQCKGKCPINPETEQPDCTLPDKPKMKPKHICEGIPADCMRQFENNIENTCNGCRQWLEACEAHPSISHFVYPNGRAPPTTVLITTTLPETTTTTTTTSTTTTTVAETTTVDPASMSGSKTGDDSEDGDSSSNDGANCRMLEGGGQICDEVEEEDEFPSRTDNADVSSMIANSTFESFSGDGAEENDDEDLGAKPNGIVAAINSENPFDSEEAIKEAAENNEWSKVEINNILNPHEPIADDNPIKTEASPDVLDEAEEFPRDEYDTTYMNTNEEFDRDSQSDDPEIDEGNLSSEEAVELVEEEIREEEAEEIEDEFESEDRKSPMPTSEPKPVHVPTSPSQPEKKHLPANTQKPIVQNHGEVSDARKADGAQNDDEPEVSIASMGNIKIPAWVWILVAIISVIVILCLVLAITRCVRNGSGRVLYNEPGPKGPKV</sequence>
<organism evidence="6 7">
    <name type="scientific">Oikopleura dioica</name>
    <name type="common">Tunicate</name>
    <dbReference type="NCBI Taxonomy" id="34765"/>
    <lineage>
        <taxon>Eukaryota</taxon>
        <taxon>Metazoa</taxon>
        <taxon>Chordata</taxon>
        <taxon>Tunicata</taxon>
        <taxon>Appendicularia</taxon>
        <taxon>Copelata</taxon>
        <taxon>Oikopleuridae</taxon>
        <taxon>Oikopleura</taxon>
    </lineage>
</organism>
<keyword evidence="7" id="KW-1185">Reference proteome</keyword>
<evidence type="ECO:0000313" key="7">
    <source>
        <dbReference type="Proteomes" id="UP001158576"/>
    </source>
</evidence>
<dbReference type="PANTHER" id="PTHR48071:SF27">
    <property type="entry name" value="SCAVENGER RECEPTOR CYSTEINE-RICH TYPE 1 PROTEIN M130-LIKE"/>
    <property type="match status" value="1"/>
</dbReference>
<reference evidence="6 7" key="1">
    <citation type="submission" date="2021-04" db="EMBL/GenBank/DDBJ databases">
        <authorList>
            <person name="Bliznina A."/>
        </authorList>
    </citation>
    <scope>NUCLEOTIDE SEQUENCE [LARGE SCALE GENOMIC DNA]</scope>
</reference>
<keyword evidence="4" id="KW-1133">Transmembrane helix</keyword>
<feature type="compositionally biased region" description="Low complexity" evidence="3">
    <location>
        <begin position="222"/>
        <end position="244"/>
    </location>
</feature>
<feature type="compositionally biased region" description="Acidic residues" evidence="3">
    <location>
        <begin position="429"/>
        <end position="452"/>
    </location>
</feature>
<feature type="region of interest" description="Disordered" evidence="3">
    <location>
        <begin position="222"/>
        <end position="276"/>
    </location>
</feature>
<dbReference type="PRINTS" id="PR00258">
    <property type="entry name" value="SPERACTRCPTR"/>
</dbReference>
<name>A0ABN7RWU6_OIKDI</name>
<feature type="disulfide bond" evidence="2">
    <location>
        <begin position="105"/>
        <end position="115"/>
    </location>
</feature>
<feature type="compositionally biased region" description="Acidic residues" evidence="3">
    <location>
        <begin position="407"/>
        <end position="422"/>
    </location>
</feature>
<dbReference type="Pfam" id="PF00530">
    <property type="entry name" value="SRCR"/>
    <property type="match status" value="1"/>
</dbReference>
<protein>
    <submittedName>
        <fullName evidence="6">Oidioi.mRNA.OKI2018_I69.PAR.g11676.t1.cds</fullName>
    </submittedName>
</protein>
<accession>A0ABN7RWU6</accession>
<evidence type="ECO:0000256" key="1">
    <source>
        <dbReference type="ARBA" id="ARBA00023157"/>
    </source>
</evidence>
<dbReference type="PANTHER" id="PTHR48071">
    <property type="entry name" value="SRCR DOMAIN-CONTAINING PROTEIN"/>
    <property type="match status" value="1"/>
</dbReference>